<dbReference type="STRING" id="1707952.A6A03_07955"/>
<evidence type="ECO:0000256" key="6">
    <source>
        <dbReference type="ARBA" id="ARBA00022679"/>
    </source>
</evidence>
<dbReference type="Gene3D" id="3.20.20.80">
    <property type="entry name" value="Glycosidases"/>
    <property type="match status" value="1"/>
</dbReference>
<comment type="caution">
    <text evidence="11">The sequence shown here is derived from an EMBL/GenBank/DDBJ whole genome shotgun (WGS) entry which is preliminary data.</text>
</comment>
<keyword evidence="5 10" id="KW-0328">Glycosyltransferase</keyword>
<evidence type="ECO:0000256" key="7">
    <source>
        <dbReference type="ARBA" id="ARBA00023277"/>
    </source>
</evidence>
<evidence type="ECO:0000256" key="2">
    <source>
        <dbReference type="ARBA" id="ARBA00005684"/>
    </source>
</evidence>
<dbReference type="EC" id="2.4.1.25" evidence="3 10"/>
<keyword evidence="12" id="KW-1185">Reference proteome</keyword>
<comment type="similarity">
    <text evidence="2 10">Belongs to the disproportionating enzyme family.</text>
</comment>
<dbReference type="NCBIfam" id="NF011080">
    <property type="entry name" value="PRK14508.1-3"/>
    <property type="match status" value="1"/>
</dbReference>
<organism evidence="11 12">
    <name type="scientific">Chloroflexus islandicus</name>
    <dbReference type="NCBI Taxonomy" id="1707952"/>
    <lineage>
        <taxon>Bacteria</taxon>
        <taxon>Bacillati</taxon>
        <taxon>Chloroflexota</taxon>
        <taxon>Chloroflexia</taxon>
        <taxon>Chloroflexales</taxon>
        <taxon>Chloroflexineae</taxon>
        <taxon>Chloroflexaceae</taxon>
        <taxon>Chloroflexus</taxon>
    </lineage>
</organism>
<dbReference type="SUPFAM" id="SSF51445">
    <property type="entry name" value="(Trans)glycosidases"/>
    <property type="match status" value="1"/>
</dbReference>
<dbReference type="NCBIfam" id="TIGR00217">
    <property type="entry name" value="malQ"/>
    <property type="match status" value="1"/>
</dbReference>
<dbReference type="GO" id="GO:0005975">
    <property type="term" value="P:carbohydrate metabolic process"/>
    <property type="evidence" value="ECO:0007669"/>
    <property type="project" value="InterPro"/>
</dbReference>
<evidence type="ECO:0000256" key="1">
    <source>
        <dbReference type="ARBA" id="ARBA00000439"/>
    </source>
</evidence>
<evidence type="ECO:0000256" key="9">
    <source>
        <dbReference type="ARBA" id="ARBA00031501"/>
    </source>
</evidence>
<dbReference type="OrthoDB" id="9811841at2"/>
<dbReference type="AlphaFoldDB" id="A0A178MKD2"/>
<reference evidence="11 12" key="1">
    <citation type="submission" date="2016-04" db="EMBL/GenBank/DDBJ databases">
        <title>Chloroflexus islandicus sp. nov., a thermophilic filamentous anoxygenic phototrophic bacterium from geyser Strokkur (Iceland).</title>
        <authorList>
            <person name="Gaisin V.A."/>
            <person name="Kalashnikov A.M."/>
            <person name="Sukhacheva M.V."/>
            <person name="Grouzdev D.S."/>
            <person name="Ivanov T.M."/>
            <person name="Kuznetsov B."/>
            <person name="Gorlenko V.M."/>
        </authorList>
    </citation>
    <scope>NUCLEOTIDE SEQUENCE [LARGE SCALE GENOMIC DNA]</scope>
    <source>
        <strain evidence="12">isl-2</strain>
    </source>
</reference>
<evidence type="ECO:0000256" key="5">
    <source>
        <dbReference type="ARBA" id="ARBA00022676"/>
    </source>
</evidence>
<evidence type="ECO:0000256" key="10">
    <source>
        <dbReference type="RuleBase" id="RU361207"/>
    </source>
</evidence>
<dbReference type="InterPro" id="IPR017853">
    <property type="entry name" value="GH"/>
</dbReference>
<evidence type="ECO:0000313" key="12">
    <source>
        <dbReference type="Proteomes" id="UP000078287"/>
    </source>
</evidence>
<comment type="catalytic activity">
    <reaction evidence="1 10">
        <text>Transfers a segment of a (1-&gt;4)-alpha-D-glucan to a new position in an acceptor, which may be glucose or a (1-&gt;4)-alpha-D-glucan.</text>
        <dbReference type="EC" id="2.4.1.25"/>
    </reaction>
</comment>
<evidence type="ECO:0000313" key="11">
    <source>
        <dbReference type="EMBL" id="OAN48505.1"/>
    </source>
</evidence>
<dbReference type="InterPro" id="IPR003385">
    <property type="entry name" value="Glyco_hydro_77"/>
</dbReference>
<gene>
    <name evidence="11" type="ORF">A6A03_07955</name>
</gene>
<evidence type="ECO:0000256" key="3">
    <source>
        <dbReference type="ARBA" id="ARBA00012560"/>
    </source>
</evidence>
<sequence length="509" mass="57403">MYDRRVSGILLHPSALPGAGGIGDIGDTAYRFVDWLVTAKQRRWQIMPLGPTSYGDSPYAGLSALAGNPLLISLEQLVRLGWLDEGALQGAPGAYGDWIDYGAVIPWKLARLEWAFAGFTARADGQHRAAFEQFCAEQQAWLDTFALFAALKEAYHGEPWNRWEAGLARREPAAIETVRRQLAERIQFQRFLQWVFFTQWAALRHYANERGVQIIGDLPIFVAYDSADVWANPDIFHLDANGNPTVVAGVPPDYFSPTGQRWGNPLYRWDVLAQRGYDWWIERFRLLFRLVDIVRIDHFRGFAAYWEVPAQAATAMEGRWVPGPGAALFAAVRAQLGPVPIIAEDLGLITPDVDELRRQLGFPGMAVLQFAWGGDATSNYLPHNYTRDLVVYTGTHDNDTTVGWWSTLDEHTRQHVRNYLGARDETIAWDFIRAALMSVADTAIIPMQDVLGLGSWARLNLPGRAEGNWAWRMRPEQLNVDRAHHLAYLTGLYGREPLVEKEPATYQQA</sequence>
<name>A0A178MKD2_9CHLR</name>
<dbReference type="PANTHER" id="PTHR32438:SF5">
    <property type="entry name" value="4-ALPHA-GLUCANOTRANSFERASE DPE1, CHLOROPLASTIC_AMYLOPLASTIC"/>
    <property type="match status" value="1"/>
</dbReference>
<dbReference type="PANTHER" id="PTHR32438">
    <property type="entry name" value="4-ALPHA-GLUCANOTRANSFERASE DPE1, CHLOROPLASTIC/AMYLOPLASTIC"/>
    <property type="match status" value="1"/>
</dbReference>
<dbReference type="Proteomes" id="UP000078287">
    <property type="component" value="Unassembled WGS sequence"/>
</dbReference>
<evidence type="ECO:0000256" key="4">
    <source>
        <dbReference type="ARBA" id="ARBA00020295"/>
    </source>
</evidence>
<protein>
    <recommendedName>
        <fullName evidence="4 10">4-alpha-glucanotransferase</fullName>
        <ecNumber evidence="3 10">2.4.1.25</ecNumber>
    </recommendedName>
    <alternativeName>
        <fullName evidence="8 10">Amylomaltase</fullName>
    </alternativeName>
    <alternativeName>
        <fullName evidence="9 10">Disproportionating enzyme</fullName>
    </alternativeName>
</protein>
<dbReference type="GO" id="GO:0004134">
    <property type="term" value="F:4-alpha-glucanotransferase activity"/>
    <property type="evidence" value="ECO:0007669"/>
    <property type="project" value="UniProtKB-EC"/>
</dbReference>
<accession>A0A178MKD2</accession>
<dbReference type="Pfam" id="PF02446">
    <property type="entry name" value="Glyco_hydro_77"/>
    <property type="match status" value="1"/>
</dbReference>
<keyword evidence="6 10" id="KW-0808">Transferase</keyword>
<keyword evidence="7 10" id="KW-0119">Carbohydrate metabolism</keyword>
<evidence type="ECO:0000256" key="8">
    <source>
        <dbReference type="ARBA" id="ARBA00031423"/>
    </source>
</evidence>
<proteinExistence type="inferred from homology"/>
<dbReference type="EMBL" id="LWQS01000031">
    <property type="protein sequence ID" value="OAN48505.1"/>
    <property type="molecule type" value="Genomic_DNA"/>
</dbReference>
<dbReference type="RefSeq" id="WP_066782973.1">
    <property type="nucleotide sequence ID" value="NZ_LWQS01000031.1"/>
</dbReference>